<dbReference type="Pfam" id="PF05721">
    <property type="entry name" value="PhyH"/>
    <property type="match status" value="1"/>
</dbReference>
<dbReference type="PANTHER" id="PTHR20883:SF51">
    <property type="entry name" value="PHYTANOYL-COA HYDROXYLASE"/>
    <property type="match status" value="1"/>
</dbReference>
<accession>A0A160VDN7</accession>
<name>A0A160VDN7_9ZZZZ</name>
<dbReference type="AlphaFoldDB" id="A0A160VDN7"/>
<dbReference type="InterPro" id="IPR008775">
    <property type="entry name" value="Phytyl_CoA_dOase-like"/>
</dbReference>
<dbReference type="EMBL" id="FAXC01000086">
    <property type="protein sequence ID" value="CUV08586.1"/>
    <property type="molecule type" value="Genomic_DNA"/>
</dbReference>
<proteinExistence type="predicted"/>
<gene>
    <name evidence="1" type="ORF">MGWOODY_Mmi1828</name>
</gene>
<dbReference type="Gene3D" id="2.60.120.620">
    <property type="entry name" value="q2cbj1_9rhob like domain"/>
    <property type="match status" value="1"/>
</dbReference>
<reference evidence="1" key="1">
    <citation type="submission" date="2015-10" db="EMBL/GenBank/DDBJ databases">
        <authorList>
            <person name="Gilbert D.G."/>
        </authorList>
    </citation>
    <scope>NUCLEOTIDE SEQUENCE</scope>
</reference>
<evidence type="ECO:0000313" key="1">
    <source>
        <dbReference type="EMBL" id="CUV08586.1"/>
    </source>
</evidence>
<dbReference type="PANTHER" id="PTHR20883">
    <property type="entry name" value="PHYTANOYL-COA DIOXYGENASE DOMAIN CONTAINING 1"/>
    <property type="match status" value="1"/>
</dbReference>
<dbReference type="SUPFAM" id="SSF51197">
    <property type="entry name" value="Clavaminate synthase-like"/>
    <property type="match status" value="1"/>
</dbReference>
<organism evidence="1">
    <name type="scientific">hydrothermal vent metagenome</name>
    <dbReference type="NCBI Taxonomy" id="652676"/>
    <lineage>
        <taxon>unclassified sequences</taxon>
        <taxon>metagenomes</taxon>
        <taxon>ecological metagenomes</taxon>
    </lineage>
</organism>
<sequence>MVTLSTEQVSDFQGNGFLIVRNLFDAEETGILRAAAQADSSFEHHVHDIDDVDGGKAQLVLWNEAGENLWGAVARSERIVNTMEQLLNDEVYHYHSKMSIKQPHIGGAWNWHQDYGYWYQNGCLYPDMASVFIALDPNIRENGCLKVLKGSHKMGRVDHDRYGDQTGADPERVNEAMKVMESVYVELEPGDALFLHSNLLHCSDQNTSEHQRWSLICCYNTKHNNPYKDSHHPGYQPLEKLPDSVIKKMSSKFFAEETDFWTPTEDATTGAGKKSNS</sequence>
<protein>
    <submittedName>
        <fullName evidence="1">Probable L-proline 4-hydroxylase</fullName>
    </submittedName>
</protein>